<reference evidence="1 2" key="1">
    <citation type="journal article" date="2021" name="Hortic Res">
        <title>High-quality reference genome and annotation aids understanding of berry development for evergreen blueberry (Vaccinium darrowii).</title>
        <authorList>
            <person name="Yu J."/>
            <person name="Hulse-Kemp A.M."/>
            <person name="Babiker E."/>
            <person name="Staton M."/>
        </authorList>
    </citation>
    <scope>NUCLEOTIDE SEQUENCE [LARGE SCALE GENOMIC DNA]</scope>
    <source>
        <strain evidence="2">cv. NJ 8807/NJ 8810</strain>
        <tissue evidence="1">Young leaf</tissue>
    </source>
</reference>
<sequence>MMVNVIKGYTAAVSLVVVLSCLSFPRWTDIIATGDLDAFFPAATREYAPLVEEVWRDPAIQETYRRKDELHFLPDVAEYFLSRDVAKNGENRIYSKELFRPAILSSGELIKQLN</sequence>
<proteinExistence type="predicted"/>
<organism evidence="1 2">
    <name type="scientific">Vaccinium darrowii</name>
    <dbReference type="NCBI Taxonomy" id="229202"/>
    <lineage>
        <taxon>Eukaryota</taxon>
        <taxon>Viridiplantae</taxon>
        <taxon>Streptophyta</taxon>
        <taxon>Embryophyta</taxon>
        <taxon>Tracheophyta</taxon>
        <taxon>Spermatophyta</taxon>
        <taxon>Magnoliopsida</taxon>
        <taxon>eudicotyledons</taxon>
        <taxon>Gunneridae</taxon>
        <taxon>Pentapetalae</taxon>
        <taxon>asterids</taxon>
        <taxon>Ericales</taxon>
        <taxon>Ericaceae</taxon>
        <taxon>Vaccinioideae</taxon>
        <taxon>Vaccinieae</taxon>
        <taxon>Vaccinium</taxon>
    </lineage>
</organism>
<keyword evidence="2" id="KW-1185">Reference proteome</keyword>
<evidence type="ECO:0000313" key="1">
    <source>
        <dbReference type="EMBL" id="KAH7833166.1"/>
    </source>
</evidence>
<accession>A0ACB7WXP9</accession>
<dbReference type="Proteomes" id="UP000828048">
    <property type="component" value="Chromosome 2"/>
</dbReference>
<dbReference type="EMBL" id="CM037152">
    <property type="protein sequence ID" value="KAH7833166.1"/>
    <property type="molecule type" value="Genomic_DNA"/>
</dbReference>
<evidence type="ECO:0000313" key="2">
    <source>
        <dbReference type="Proteomes" id="UP000828048"/>
    </source>
</evidence>
<comment type="caution">
    <text evidence="1">The sequence shown here is derived from an EMBL/GenBank/DDBJ whole genome shotgun (WGS) entry which is preliminary data.</text>
</comment>
<protein>
    <submittedName>
        <fullName evidence="1">Uncharacterized protein</fullName>
    </submittedName>
</protein>
<name>A0ACB7WXP9_9ERIC</name>
<gene>
    <name evidence="1" type="ORF">Vadar_003616</name>
</gene>